<dbReference type="RefSeq" id="XP_007741608.1">
    <property type="nucleotide sequence ID" value="XM_007743418.1"/>
</dbReference>
<name>W9X2U8_9EURO</name>
<dbReference type="EMBL" id="AMGX01000003">
    <property type="protein sequence ID" value="EXJ74508.1"/>
    <property type="molecule type" value="Genomic_DNA"/>
</dbReference>
<evidence type="ECO:0000313" key="2">
    <source>
        <dbReference type="EMBL" id="EXJ74508.1"/>
    </source>
</evidence>
<dbReference type="AlphaFoldDB" id="W9X2U8"/>
<comment type="caution">
    <text evidence="2">The sequence shown here is derived from an EMBL/GenBank/DDBJ whole genome shotgun (WGS) entry which is preliminary data.</text>
</comment>
<dbReference type="HOGENOM" id="CLU_539877_0_0_1"/>
<feature type="domain" description="Clr5" evidence="1">
    <location>
        <begin position="12"/>
        <end position="59"/>
    </location>
</feature>
<dbReference type="STRING" id="1182543.W9X2U8"/>
<accession>W9X2U8</accession>
<evidence type="ECO:0000259" key="1">
    <source>
        <dbReference type="Pfam" id="PF14420"/>
    </source>
</evidence>
<evidence type="ECO:0000313" key="3">
    <source>
        <dbReference type="Proteomes" id="UP000019471"/>
    </source>
</evidence>
<dbReference type="GeneID" id="19187535"/>
<organism evidence="2 3">
    <name type="scientific">Cladophialophora psammophila CBS 110553</name>
    <dbReference type="NCBI Taxonomy" id="1182543"/>
    <lineage>
        <taxon>Eukaryota</taxon>
        <taxon>Fungi</taxon>
        <taxon>Dikarya</taxon>
        <taxon>Ascomycota</taxon>
        <taxon>Pezizomycotina</taxon>
        <taxon>Eurotiomycetes</taxon>
        <taxon>Chaetothyriomycetidae</taxon>
        <taxon>Chaetothyriales</taxon>
        <taxon>Herpotrichiellaceae</taxon>
        <taxon>Cladophialophora</taxon>
    </lineage>
</organism>
<dbReference type="eggNOG" id="ENOG502SI3C">
    <property type="taxonomic scope" value="Eukaryota"/>
</dbReference>
<keyword evidence="3" id="KW-1185">Reference proteome</keyword>
<reference evidence="2 3" key="1">
    <citation type="submission" date="2013-03" db="EMBL/GenBank/DDBJ databases">
        <title>The Genome Sequence of Cladophialophora psammophila CBS 110553.</title>
        <authorList>
            <consortium name="The Broad Institute Genomics Platform"/>
            <person name="Cuomo C."/>
            <person name="de Hoog S."/>
            <person name="Gorbushina A."/>
            <person name="Walker B."/>
            <person name="Young S.K."/>
            <person name="Zeng Q."/>
            <person name="Gargeya S."/>
            <person name="Fitzgerald M."/>
            <person name="Haas B."/>
            <person name="Abouelleil A."/>
            <person name="Allen A.W."/>
            <person name="Alvarado L."/>
            <person name="Arachchi H.M."/>
            <person name="Berlin A.M."/>
            <person name="Chapman S.B."/>
            <person name="Gainer-Dewar J."/>
            <person name="Goldberg J."/>
            <person name="Griggs A."/>
            <person name="Gujja S."/>
            <person name="Hansen M."/>
            <person name="Howarth C."/>
            <person name="Imamovic A."/>
            <person name="Ireland A."/>
            <person name="Larimer J."/>
            <person name="McCowan C."/>
            <person name="Murphy C."/>
            <person name="Pearson M."/>
            <person name="Poon T.W."/>
            <person name="Priest M."/>
            <person name="Roberts A."/>
            <person name="Saif S."/>
            <person name="Shea T."/>
            <person name="Sisk P."/>
            <person name="Sykes S."/>
            <person name="Wortman J."/>
            <person name="Nusbaum C."/>
            <person name="Birren B."/>
        </authorList>
    </citation>
    <scope>NUCLEOTIDE SEQUENCE [LARGE SCALE GENOMIC DNA]</scope>
    <source>
        <strain evidence="2 3">CBS 110553</strain>
    </source>
</reference>
<gene>
    <name evidence="2" type="ORF">A1O5_02804</name>
</gene>
<proteinExistence type="predicted"/>
<dbReference type="OrthoDB" id="3792344at2759"/>
<protein>
    <recommendedName>
        <fullName evidence="1">Clr5 domain-containing protein</fullName>
    </recommendedName>
</protein>
<dbReference type="Proteomes" id="UP000019471">
    <property type="component" value="Unassembled WGS sequence"/>
</dbReference>
<dbReference type="InterPro" id="IPR025676">
    <property type="entry name" value="Clr5_dom"/>
</dbReference>
<dbReference type="Pfam" id="PF14420">
    <property type="entry name" value="Clr5"/>
    <property type="match status" value="1"/>
</dbReference>
<sequence>MDTESCNKLFSEHKEEITLLYVIDDLKLSQVKGEMQGKYAFKATDKQLTSRLTKYGIFKNVQRNEAIRVLVELQRLQVLGGNHTLLVVANGVLLRISDTESYCKRTRVPIPDGSIEDHELPQPKPSDECCGLQVSTSTRISIKEIGHPIKKGLYNRSNADISDLTQLSLLHNKISHATKQFQEGKTTPGWAQTRQAFLLLDQIVKTKHHRQFSDILGIIRMLQKDGPKVLLQEVPTIQGQLCNQLHELAEEALESGDPRRGFFETLKELPEDGQGDPQGHMVLAFDAYCRDLWMARVQGDDIKAYYSYNQSSFPRADRGRFYEKFEGKHREEILVMLREVDNKLGRYSIPTFCLWHTALHYLSVERRFSDAETISSELLRRVAEVDEVSYSSGQLNFDVSRTYLFLGDAQQEQGKLWEALANLEVSLNLRCRPVPVGEWDPLLNAILEALISVGTALGEDDRVAVWEQHQDAISSSLEQVDKRDR</sequence>